<name>A0ABX8YX56_9PSED</name>
<reference evidence="1 2" key="1">
    <citation type="journal article" date="2022" name="Int. J. Syst. Evol. Microbiol.">
        <title>Pseudomonas germanica sp. nov., isolated from Iris germanica rhizomes.</title>
        <authorList>
            <person name="Atanasov K.E."/>
            <person name="Galbis D.M."/>
            <person name="Gallego J."/>
            <person name="Serpico A."/>
            <person name="Bosch M."/>
            <person name="Altabella T."/>
            <person name="Ferrer A."/>
        </authorList>
    </citation>
    <scope>NUCLEOTIDE SEQUENCE [LARGE SCALE GENOMIC DNA]</scope>
    <source>
        <strain evidence="1 2">FIT28</strain>
    </source>
</reference>
<evidence type="ECO:0000313" key="1">
    <source>
        <dbReference type="EMBL" id="QYY84600.1"/>
    </source>
</evidence>
<dbReference type="RefSeq" id="WP_116255613.1">
    <property type="nucleotide sequence ID" value="NZ_CP071586.1"/>
</dbReference>
<sequence length="93" mass="10005">MSVKDYLITKASAPVLSTALTSVKSAVVLAGIDSLGKTKANEFASEVVELVSSKAFVDKLSDDIGEPTELETEDQFIERAKKTMKALLKSKLK</sequence>
<evidence type="ECO:0000313" key="2">
    <source>
        <dbReference type="Proteomes" id="UP000824588"/>
    </source>
</evidence>
<protein>
    <submittedName>
        <fullName evidence="1">Uncharacterized protein</fullName>
    </submittedName>
</protein>
<gene>
    <name evidence="1" type="ORF">J0G10_14505</name>
</gene>
<dbReference type="EMBL" id="CP071586">
    <property type="protein sequence ID" value="QYY84600.1"/>
    <property type="molecule type" value="Genomic_DNA"/>
</dbReference>
<proteinExistence type="predicted"/>
<accession>A0ABX8YX56</accession>
<dbReference type="Proteomes" id="UP000824588">
    <property type="component" value="Chromosome"/>
</dbReference>
<keyword evidence="2" id="KW-1185">Reference proteome</keyword>
<organism evidence="1 2">
    <name type="scientific">Pseudomonas germanica</name>
    <dbReference type="NCBI Taxonomy" id="2815720"/>
    <lineage>
        <taxon>Bacteria</taxon>
        <taxon>Pseudomonadati</taxon>
        <taxon>Pseudomonadota</taxon>
        <taxon>Gammaproteobacteria</taxon>
        <taxon>Pseudomonadales</taxon>
        <taxon>Pseudomonadaceae</taxon>
        <taxon>Pseudomonas</taxon>
    </lineage>
</organism>